<organism evidence="1 2">
    <name type="scientific">Lachnoclostridium phocaeense</name>
    <dbReference type="NCBI Taxonomy" id="1871021"/>
    <lineage>
        <taxon>Bacteria</taxon>
        <taxon>Bacillati</taxon>
        <taxon>Bacillota</taxon>
        <taxon>Clostridia</taxon>
        <taxon>Lachnospirales</taxon>
        <taxon>Lachnospiraceae</taxon>
    </lineage>
</organism>
<reference evidence="1" key="1">
    <citation type="journal article" date="2021" name="PeerJ">
        <title>Extensive microbial diversity within the chicken gut microbiome revealed by metagenomics and culture.</title>
        <authorList>
            <person name="Gilroy R."/>
            <person name="Ravi A."/>
            <person name="Getino M."/>
            <person name="Pursley I."/>
            <person name="Horton D.L."/>
            <person name="Alikhan N.F."/>
            <person name="Baker D."/>
            <person name="Gharbi K."/>
            <person name="Hall N."/>
            <person name="Watson M."/>
            <person name="Adriaenssens E.M."/>
            <person name="Foster-Nyarko E."/>
            <person name="Jarju S."/>
            <person name="Secka A."/>
            <person name="Antonio M."/>
            <person name="Oren A."/>
            <person name="Chaudhuri R.R."/>
            <person name="La Ragione R."/>
            <person name="Hildebrand F."/>
            <person name="Pallen M.J."/>
        </authorList>
    </citation>
    <scope>NUCLEOTIDE SEQUENCE</scope>
    <source>
        <strain evidence="1">ChiSjej5B23-16112</strain>
    </source>
</reference>
<dbReference type="AlphaFoldDB" id="A0A921I2I7"/>
<sequence length="241" mass="28289">MKQKRRKESLWEFAHFDLEEFQKIIADYGQIKERLRCKLVSREMYTDYFTNGPRLKHPMGEVLLFLEVEKRENAGADCYVNYEMIKKWGRSEQELMSVALKNTEKYEKSTLRDLDTVLSGYTGEEMSGPRQSKHTMLLLSNEEETYGATAVLYPGVLKQIREQLGMDYYILPTSVHEVTIVPKYSFLDPVEIEKMIYQDNRETIPPAEVLSDHLFEYTEAKGRLERCCVNGKEKTRNEEAR</sequence>
<dbReference type="EMBL" id="DYVY01000121">
    <property type="protein sequence ID" value="HJF94637.1"/>
    <property type="molecule type" value="Genomic_DNA"/>
</dbReference>
<name>A0A921I2I7_9FIRM</name>
<evidence type="ECO:0000313" key="1">
    <source>
        <dbReference type="EMBL" id="HJF94637.1"/>
    </source>
</evidence>
<evidence type="ECO:0000313" key="2">
    <source>
        <dbReference type="Proteomes" id="UP000769156"/>
    </source>
</evidence>
<dbReference type="InterPro" id="IPR043743">
    <property type="entry name" value="DUF5688"/>
</dbReference>
<proteinExistence type="predicted"/>
<reference evidence="1" key="2">
    <citation type="submission" date="2021-09" db="EMBL/GenBank/DDBJ databases">
        <authorList>
            <person name="Gilroy R."/>
        </authorList>
    </citation>
    <scope>NUCLEOTIDE SEQUENCE</scope>
    <source>
        <strain evidence="1">ChiSjej5B23-16112</strain>
    </source>
</reference>
<comment type="caution">
    <text evidence="1">The sequence shown here is derived from an EMBL/GenBank/DDBJ whole genome shotgun (WGS) entry which is preliminary data.</text>
</comment>
<dbReference type="Proteomes" id="UP000769156">
    <property type="component" value="Unassembled WGS sequence"/>
</dbReference>
<gene>
    <name evidence="1" type="ORF">K8V82_07580</name>
</gene>
<protein>
    <submittedName>
        <fullName evidence="1">DUF5688 family protein</fullName>
    </submittedName>
</protein>
<dbReference type="Pfam" id="PF18941">
    <property type="entry name" value="DUF5688"/>
    <property type="match status" value="1"/>
</dbReference>
<accession>A0A921I2I7</accession>